<dbReference type="EMBL" id="CAKOFQ010006658">
    <property type="protein sequence ID" value="CAH1955089.1"/>
    <property type="molecule type" value="Genomic_DNA"/>
</dbReference>
<keyword evidence="2" id="KW-1185">Reference proteome</keyword>
<organism evidence="1 2">
    <name type="scientific">Acanthoscelides obtectus</name>
    <name type="common">Bean weevil</name>
    <name type="synonym">Bruchus obtectus</name>
    <dbReference type="NCBI Taxonomy" id="200917"/>
    <lineage>
        <taxon>Eukaryota</taxon>
        <taxon>Metazoa</taxon>
        <taxon>Ecdysozoa</taxon>
        <taxon>Arthropoda</taxon>
        <taxon>Hexapoda</taxon>
        <taxon>Insecta</taxon>
        <taxon>Pterygota</taxon>
        <taxon>Neoptera</taxon>
        <taxon>Endopterygota</taxon>
        <taxon>Coleoptera</taxon>
        <taxon>Polyphaga</taxon>
        <taxon>Cucujiformia</taxon>
        <taxon>Chrysomeloidea</taxon>
        <taxon>Chrysomelidae</taxon>
        <taxon>Bruchinae</taxon>
        <taxon>Bruchini</taxon>
        <taxon>Acanthoscelides</taxon>
    </lineage>
</organism>
<accession>A0A9P0JKS0</accession>
<dbReference type="OrthoDB" id="10066957at2759"/>
<evidence type="ECO:0000313" key="2">
    <source>
        <dbReference type="Proteomes" id="UP001152888"/>
    </source>
</evidence>
<comment type="caution">
    <text evidence="1">The sequence shown here is derived from an EMBL/GenBank/DDBJ whole genome shotgun (WGS) entry which is preliminary data.</text>
</comment>
<evidence type="ECO:0000313" key="1">
    <source>
        <dbReference type="EMBL" id="CAH1955089.1"/>
    </source>
</evidence>
<protein>
    <submittedName>
        <fullName evidence="1">Uncharacterized protein</fullName>
    </submittedName>
</protein>
<proteinExistence type="predicted"/>
<gene>
    <name evidence="1" type="ORF">ACAOBT_LOCUS894</name>
</gene>
<dbReference type="AlphaFoldDB" id="A0A9P0JKS0"/>
<dbReference type="Proteomes" id="UP001152888">
    <property type="component" value="Unassembled WGS sequence"/>
</dbReference>
<name>A0A9P0JKS0_ACAOB</name>
<reference evidence="1" key="1">
    <citation type="submission" date="2022-03" db="EMBL/GenBank/DDBJ databases">
        <authorList>
            <person name="Sayadi A."/>
        </authorList>
    </citation>
    <scope>NUCLEOTIDE SEQUENCE</scope>
</reference>
<sequence>MYGVSEDPSEDCLHRIVLILRDKMKINVERPAIECCFRIGQYERDKKRPIVLKFSSMYYKQLAYDNKKLLKSSGMVIREDLTQYKLKLLKDAITKMGRNARVWTTNGTIFCKYDGEGRTVKIEKPSDIAKL</sequence>